<proteinExistence type="predicted"/>
<protein>
    <submittedName>
        <fullName evidence="1">Uncharacterized protein</fullName>
    </submittedName>
</protein>
<dbReference type="KEGG" id="vg:40088149"/>
<dbReference type="RefSeq" id="YP_009611811.1">
    <property type="nucleotide sequence ID" value="NC_042013.1"/>
</dbReference>
<keyword evidence="2" id="KW-1185">Reference proteome</keyword>
<evidence type="ECO:0000313" key="2">
    <source>
        <dbReference type="Proteomes" id="UP000223025"/>
    </source>
</evidence>
<dbReference type="Proteomes" id="UP000223025">
    <property type="component" value="Segment"/>
</dbReference>
<dbReference type="GeneID" id="40088149"/>
<dbReference type="EMBL" id="MF403008">
    <property type="protein sequence ID" value="AUZ94930.1"/>
    <property type="molecule type" value="Genomic_DNA"/>
</dbReference>
<evidence type="ECO:0000313" key="1">
    <source>
        <dbReference type="EMBL" id="AUZ94930.1"/>
    </source>
</evidence>
<reference evidence="1 2" key="1">
    <citation type="submission" date="2017-06" db="EMBL/GenBank/DDBJ databases">
        <authorList>
            <person name="Kim H.J."/>
            <person name="Triplett B.A."/>
        </authorList>
    </citation>
    <scope>NUCLEOTIDE SEQUENCE [LARGE SCALE GENOMIC DNA]</scope>
</reference>
<organism evidence="1 2">
    <name type="scientific">Agrobacterium phage Atu_ph07</name>
    <dbReference type="NCBI Taxonomy" id="2024264"/>
    <lineage>
        <taxon>Viruses</taxon>
        <taxon>Duplodnaviria</taxon>
        <taxon>Heunggongvirae</taxon>
        <taxon>Uroviricota</taxon>
        <taxon>Caudoviricetes</taxon>
        <taxon>Polybotosvirus</taxon>
        <taxon>Polybotosvirus Atuph07</taxon>
    </lineage>
</organism>
<name>A0A2L0UZI9_9CAUD</name>
<accession>A0A2L0UZI9</accession>
<sequence>MAHAVIVNMLKRNDWQKYLAFFLGRVADKDAAIKKVLNVLAASQQIDLVRKDALRKDIRAFFRARYGDRLLFADSRLHLKKR</sequence>